<dbReference type="PROSITE" id="PS50893">
    <property type="entry name" value="ABC_TRANSPORTER_2"/>
    <property type="match status" value="1"/>
</dbReference>
<keyword evidence="3 7" id="KW-0547">Nucleotide-binding</keyword>
<dbReference type="Gene3D" id="2.40.50.100">
    <property type="match status" value="1"/>
</dbReference>
<comment type="subunit">
    <text evidence="7">The complex is composed of two ATP-binding proteins (PotA), two transmembrane proteins (PotB and PotC) and a solute-binding protein (PotD).</text>
</comment>
<keyword evidence="10" id="KW-1185">Reference proteome</keyword>
<dbReference type="Pfam" id="PF00005">
    <property type="entry name" value="ABC_tran"/>
    <property type="match status" value="1"/>
</dbReference>
<evidence type="ECO:0000256" key="7">
    <source>
        <dbReference type="RuleBase" id="RU364083"/>
    </source>
</evidence>
<dbReference type="RefSeq" id="WP_073132439.1">
    <property type="nucleotide sequence ID" value="NZ_FQZF01000005.1"/>
</dbReference>
<dbReference type="InterPro" id="IPR008995">
    <property type="entry name" value="Mo/tungstate-bd_C_term_dom"/>
</dbReference>
<keyword evidence="4 7" id="KW-0067">ATP-binding</keyword>
<sequence length="372" mass="39859">MSGPAGHALSLQGVAKRYGDFTAVQGATLEVASGEFLTLLGPSGSGKTTILMMIAGFVEPSAGRILLDGRDITALPPERRDFGMVFQGYALFPHMTVAENVAFPLRVRRMARAERDAKVRAALDLVQLDRFADRRPSQLSGGQQQRVALARALVFDPALLLLDEPLSALDKKLRAELQEELKALHRRIGRSFINVTHDQEEALSLSDRIAILNHGHVMQVGSPEALYERPATRFVADFLGKSNFIEGEAEPDAGGMALRRGRARVVARGTAPAGRALLSLRPEKIVLLPAEGAPALAEDNVVEGRIAAWSYLGTGFAVTVETPDLGAIRVHLPAWRSPVAPAEGLAVRLGWSRDAAVVVAEDAAMAPQGHAA</sequence>
<feature type="domain" description="ABC transporter" evidence="8">
    <location>
        <begin position="9"/>
        <end position="239"/>
    </location>
</feature>
<name>A0A1M6E5I5_9PROT</name>
<evidence type="ECO:0000256" key="2">
    <source>
        <dbReference type="ARBA" id="ARBA00022475"/>
    </source>
</evidence>
<accession>A0A1M6E5I5</accession>
<gene>
    <name evidence="7" type="primary">potA</name>
    <name evidence="9" type="ORF">SAMN02745194_01119</name>
</gene>
<dbReference type="GO" id="GO:0016887">
    <property type="term" value="F:ATP hydrolysis activity"/>
    <property type="evidence" value="ECO:0007669"/>
    <property type="project" value="InterPro"/>
</dbReference>
<dbReference type="InterPro" id="IPR017871">
    <property type="entry name" value="ABC_transporter-like_CS"/>
</dbReference>
<keyword evidence="5 7" id="KW-1278">Translocase</keyword>
<dbReference type="GO" id="GO:0015417">
    <property type="term" value="F:ABC-type polyamine transporter activity"/>
    <property type="evidence" value="ECO:0007669"/>
    <property type="project" value="UniProtKB-EC"/>
</dbReference>
<dbReference type="STRING" id="198092.SAMN02745194_01119"/>
<evidence type="ECO:0000313" key="9">
    <source>
        <dbReference type="EMBL" id="SHI80766.1"/>
    </source>
</evidence>
<dbReference type="NCBIfam" id="TIGR01187">
    <property type="entry name" value="potA"/>
    <property type="match status" value="1"/>
</dbReference>
<dbReference type="SMART" id="SM00382">
    <property type="entry name" value="AAA"/>
    <property type="match status" value="1"/>
</dbReference>
<protein>
    <recommendedName>
        <fullName evidence="7">Spermidine/putrescine import ATP-binding protein PotA</fullName>
        <ecNumber evidence="7">7.6.2.11</ecNumber>
    </recommendedName>
</protein>
<evidence type="ECO:0000256" key="1">
    <source>
        <dbReference type="ARBA" id="ARBA00022448"/>
    </source>
</evidence>
<dbReference type="GO" id="GO:0043190">
    <property type="term" value="C:ATP-binding cassette (ABC) transporter complex"/>
    <property type="evidence" value="ECO:0007669"/>
    <property type="project" value="InterPro"/>
</dbReference>
<evidence type="ECO:0000256" key="5">
    <source>
        <dbReference type="ARBA" id="ARBA00022967"/>
    </source>
</evidence>
<dbReference type="GO" id="GO:0015847">
    <property type="term" value="P:putrescine transport"/>
    <property type="evidence" value="ECO:0007669"/>
    <property type="project" value="UniProtKB-ARBA"/>
</dbReference>
<organism evidence="9 10">
    <name type="scientific">Muricoccus roseus</name>
    <dbReference type="NCBI Taxonomy" id="198092"/>
    <lineage>
        <taxon>Bacteria</taxon>
        <taxon>Pseudomonadati</taxon>
        <taxon>Pseudomonadota</taxon>
        <taxon>Alphaproteobacteria</taxon>
        <taxon>Acetobacterales</taxon>
        <taxon>Roseomonadaceae</taxon>
        <taxon>Muricoccus</taxon>
    </lineage>
</organism>
<dbReference type="InterPro" id="IPR027417">
    <property type="entry name" value="P-loop_NTPase"/>
</dbReference>
<dbReference type="OrthoDB" id="9802264at2"/>
<keyword evidence="6 7" id="KW-0472">Membrane</keyword>
<evidence type="ECO:0000256" key="3">
    <source>
        <dbReference type="ARBA" id="ARBA00022741"/>
    </source>
</evidence>
<evidence type="ECO:0000313" key="10">
    <source>
        <dbReference type="Proteomes" id="UP000184387"/>
    </source>
</evidence>
<dbReference type="InterPro" id="IPR005893">
    <property type="entry name" value="PotA-like"/>
</dbReference>
<dbReference type="PROSITE" id="PS00211">
    <property type="entry name" value="ABC_TRANSPORTER_1"/>
    <property type="match status" value="1"/>
</dbReference>
<dbReference type="Gene3D" id="3.40.50.300">
    <property type="entry name" value="P-loop containing nucleotide triphosphate hydrolases"/>
    <property type="match status" value="1"/>
</dbReference>
<proteinExistence type="inferred from homology"/>
<dbReference type="InterPro" id="IPR003593">
    <property type="entry name" value="AAA+_ATPase"/>
</dbReference>
<dbReference type="EC" id="7.6.2.11" evidence="7"/>
<comment type="catalytic activity">
    <reaction evidence="7">
        <text>ATP + H2O + polyamine-[polyamine-binding protein]Side 1 = ADP + phosphate + polyamineSide 2 + [polyamine-binding protein]Side 1.</text>
        <dbReference type="EC" id="7.6.2.11"/>
    </reaction>
</comment>
<dbReference type="EMBL" id="FQZF01000005">
    <property type="protein sequence ID" value="SHI80766.1"/>
    <property type="molecule type" value="Genomic_DNA"/>
</dbReference>
<dbReference type="InterPro" id="IPR013611">
    <property type="entry name" value="Transp-assoc_OB_typ2"/>
</dbReference>
<dbReference type="AlphaFoldDB" id="A0A1M6E5I5"/>
<reference evidence="9 10" key="1">
    <citation type="submission" date="2016-11" db="EMBL/GenBank/DDBJ databases">
        <authorList>
            <person name="Jaros S."/>
            <person name="Januszkiewicz K."/>
            <person name="Wedrychowicz H."/>
        </authorList>
    </citation>
    <scope>NUCLEOTIDE SEQUENCE [LARGE SCALE GENOMIC DNA]</scope>
    <source>
        <strain evidence="9 10">DSM 14916</strain>
    </source>
</reference>
<dbReference type="GO" id="GO:0005524">
    <property type="term" value="F:ATP binding"/>
    <property type="evidence" value="ECO:0007669"/>
    <property type="project" value="UniProtKB-KW"/>
</dbReference>
<dbReference type="FunFam" id="3.40.50.300:FF:000133">
    <property type="entry name" value="Spermidine/putrescine import ATP-binding protein PotA"/>
    <property type="match status" value="1"/>
</dbReference>
<keyword evidence="2 7" id="KW-1003">Cell membrane</keyword>
<evidence type="ECO:0000259" key="8">
    <source>
        <dbReference type="PROSITE" id="PS50893"/>
    </source>
</evidence>
<dbReference type="Proteomes" id="UP000184387">
    <property type="component" value="Unassembled WGS sequence"/>
</dbReference>
<dbReference type="Pfam" id="PF08402">
    <property type="entry name" value="TOBE_2"/>
    <property type="match status" value="1"/>
</dbReference>
<dbReference type="InterPro" id="IPR050093">
    <property type="entry name" value="ABC_SmlMolc_Importer"/>
</dbReference>
<dbReference type="InterPro" id="IPR003439">
    <property type="entry name" value="ABC_transporter-like_ATP-bd"/>
</dbReference>
<dbReference type="SUPFAM" id="SSF50331">
    <property type="entry name" value="MOP-like"/>
    <property type="match status" value="1"/>
</dbReference>
<dbReference type="SUPFAM" id="SSF52540">
    <property type="entry name" value="P-loop containing nucleoside triphosphate hydrolases"/>
    <property type="match status" value="1"/>
</dbReference>
<comment type="function">
    <text evidence="7">Part of the ABC transporter complex PotABCD involved in spermidine/putrescine import. Responsible for energy coupling to the transport system.</text>
</comment>
<evidence type="ECO:0000256" key="6">
    <source>
        <dbReference type="ARBA" id="ARBA00023136"/>
    </source>
</evidence>
<dbReference type="PANTHER" id="PTHR42781:SF4">
    <property type="entry name" value="SPERMIDINE_PUTRESCINE IMPORT ATP-BINDING PROTEIN POTA"/>
    <property type="match status" value="1"/>
</dbReference>
<comment type="similarity">
    <text evidence="7">Belongs to the ABC transporter superfamily. Spermidine/putrescine importer (TC 3.A.1.11.1) family.</text>
</comment>
<keyword evidence="1 7" id="KW-0813">Transport</keyword>
<dbReference type="PANTHER" id="PTHR42781">
    <property type="entry name" value="SPERMIDINE/PUTRESCINE IMPORT ATP-BINDING PROTEIN POTA"/>
    <property type="match status" value="1"/>
</dbReference>
<evidence type="ECO:0000256" key="4">
    <source>
        <dbReference type="ARBA" id="ARBA00022840"/>
    </source>
</evidence>